<dbReference type="InterPro" id="IPR000182">
    <property type="entry name" value="GNAT_dom"/>
</dbReference>
<name>A0A6G1X8P0_9BACI</name>
<protein>
    <submittedName>
        <fullName evidence="2">GNAT family N-acetyltransferase</fullName>
    </submittedName>
</protein>
<dbReference type="EMBL" id="WJNH01000008">
    <property type="protein sequence ID" value="MRG87240.1"/>
    <property type="molecule type" value="Genomic_DNA"/>
</dbReference>
<dbReference type="RefSeq" id="WP_153729131.1">
    <property type="nucleotide sequence ID" value="NZ_WJNH01000008.1"/>
</dbReference>
<dbReference type="GO" id="GO:0005737">
    <property type="term" value="C:cytoplasm"/>
    <property type="evidence" value="ECO:0007669"/>
    <property type="project" value="TreeGrafter"/>
</dbReference>
<dbReference type="PANTHER" id="PTHR43441:SF12">
    <property type="entry name" value="RIBOSOMAL N-ACETYLTRANSFERASE YDAF-RELATED"/>
    <property type="match status" value="1"/>
</dbReference>
<accession>A0A6G1X8P0</accession>
<dbReference type="PROSITE" id="PS51186">
    <property type="entry name" value="GNAT"/>
    <property type="match status" value="1"/>
</dbReference>
<dbReference type="AlphaFoldDB" id="A0A6G1X8P0"/>
<evidence type="ECO:0000313" key="2">
    <source>
        <dbReference type="EMBL" id="MRG87240.1"/>
    </source>
</evidence>
<dbReference type="Proteomes" id="UP000480185">
    <property type="component" value="Unassembled WGS sequence"/>
</dbReference>
<feature type="domain" description="N-acetyltransferase" evidence="1">
    <location>
        <begin position="24"/>
        <end position="167"/>
    </location>
</feature>
<organism evidence="2 3">
    <name type="scientific">Salinibacillus xinjiangensis</name>
    <dbReference type="NCBI Taxonomy" id="1229268"/>
    <lineage>
        <taxon>Bacteria</taxon>
        <taxon>Bacillati</taxon>
        <taxon>Bacillota</taxon>
        <taxon>Bacilli</taxon>
        <taxon>Bacillales</taxon>
        <taxon>Bacillaceae</taxon>
        <taxon>Salinibacillus</taxon>
    </lineage>
</organism>
<evidence type="ECO:0000259" key="1">
    <source>
        <dbReference type="PROSITE" id="PS51186"/>
    </source>
</evidence>
<dbReference type="GO" id="GO:0008999">
    <property type="term" value="F:protein-N-terminal-alanine acetyltransferase activity"/>
    <property type="evidence" value="ECO:0007669"/>
    <property type="project" value="TreeGrafter"/>
</dbReference>
<proteinExistence type="predicted"/>
<evidence type="ECO:0000313" key="3">
    <source>
        <dbReference type="Proteomes" id="UP000480185"/>
    </source>
</evidence>
<dbReference type="InterPro" id="IPR016181">
    <property type="entry name" value="Acyl_CoA_acyltransferase"/>
</dbReference>
<dbReference type="PANTHER" id="PTHR43441">
    <property type="entry name" value="RIBOSOMAL-PROTEIN-SERINE ACETYLTRANSFERASE"/>
    <property type="match status" value="1"/>
</dbReference>
<sequence>MFTFYVDDDIQLKLLEKRDAATLFKVVDHSRSYLREWLPWVDSSTTPEDYHPIIEMWLNQFAKNDGFQVAILYRQEIVGMIGYHGINWASKQTSIGYWLAKGYQGKGIITKATKALVEHAFQELELNRVEIRCGVDNTKSRAIPERLGFQQEGIVRDGEFLYDHFHDVVIYSALARDWK</sequence>
<dbReference type="Pfam" id="PF13302">
    <property type="entry name" value="Acetyltransf_3"/>
    <property type="match status" value="1"/>
</dbReference>
<keyword evidence="3" id="KW-1185">Reference proteome</keyword>
<keyword evidence="2" id="KW-0808">Transferase</keyword>
<dbReference type="InterPro" id="IPR051908">
    <property type="entry name" value="Ribosomal_N-acetyltransferase"/>
</dbReference>
<reference evidence="2 3" key="1">
    <citation type="submission" date="2019-11" db="EMBL/GenBank/DDBJ databases">
        <authorList>
            <person name="Li J."/>
        </authorList>
    </citation>
    <scope>NUCLEOTIDE SEQUENCE [LARGE SCALE GENOMIC DNA]</scope>
    <source>
        <strain evidence="2 3">J4</strain>
    </source>
</reference>
<dbReference type="OrthoDB" id="9799321at2"/>
<gene>
    <name evidence="2" type="ORF">GH754_13145</name>
</gene>
<dbReference type="Gene3D" id="3.40.630.30">
    <property type="match status" value="1"/>
</dbReference>
<dbReference type="GO" id="GO:1990189">
    <property type="term" value="F:protein N-terminal-serine acetyltransferase activity"/>
    <property type="evidence" value="ECO:0007669"/>
    <property type="project" value="TreeGrafter"/>
</dbReference>
<dbReference type="SUPFAM" id="SSF55729">
    <property type="entry name" value="Acyl-CoA N-acyltransferases (Nat)"/>
    <property type="match status" value="1"/>
</dbReference>
<comment type="caution">
    <text evidence="2">The sequence shown here is derived from an EMBL/GenBank/DDBJ whole genome shotgun (WGS) entry which is preliminary data.</text>
</comment>